<evidence type="ECO:0000256" key="5">
    <source>
        <dbReference type="ARBA" id="ARBA00023329"/>
    </source>
</evidence>
<dbReference type="PANTHER" id="PTHR12276">
    <property type="entry name" value="EPSIN/ENT-RELATED"/>
    <property type="match status" value="1"/>
</dbReference>
<protein>
    <submittedName>
        <fullName evidence="8">Clathrin interactor epsin 2</fullName>
    </submittedName>
</protein>
<dbReference type="GO" id="GO:0030125">
    <property type="term" value="C:clathrin vesicle coat"/>
    <property type="evidence" value="ECO:0007669"/>
    <property type="project" value="TreeGrafter"/>
</dbReference>
<evidence type="ECO:0000256" key="2">
    <source>
        <dbReference type="ARBA" id="ARBA00004555"/>
    </source>
</evidence>
<dbReference type="CDD" id="cd03571">
    <property type="entry name" value="ENTH"/>
    <property type="match status" value="1"/>
</dbReference>
<dbReference type="SUPFAM" id="SSF48464">
    <property type="entry name" value="ENTH/VHS domain"/>
    <property type="match status" value="1"/>
</dbReference>
<dbReference type="FunFam" id="1.25.40.90:FF:000006">
    <property type="entry name" value="Clathrin interactor 1"/>
    <property type="match status" value="1"/>
</dbReference>
<dbReference type="GO" id="GO:0005768">
    <property type="term" value="C:endosome"/>
    <property type="evidence" value="ECO:0007669"/>
    <property type="project" value="TreeGrafter"/>
</dbReference>
<dbReference type="Pfam" id="PF01417">
    <property type="entry name" value="ENTH"/>
    <property type="match status" value="1"/>
</dbReference>
<feature type="compositionally biased region" description="Basic and acidic residues" evidence="6">
    <location>
        <begin position="263"/>
        <end position="274"/>
    </location>
</feature>
<accession>A0AAW0IXV1</accession>
<dbReference type="Gene3D" id="1.25.40.90">
    <property type="match status" value="1"/>
</dbReference>
<dbReference type="PROSITE" id="PS50942">
    <property type="entry name" value="ENTH"/>
    <property type="match status" value="1"/>
</dbReference>
<reference evidence="8 9" key="1">
    <citation type="journal article" date="2018" name="Sci. Data">
        <title>The draft genome sequence of cork oak.</title>
        <authorList>
            <person name="Ramos A.M."/>
            <person name="Usie A."/>
            <person name="Barbosa P."/>
            <person name="Barros P.M."/>
            <person name="Capote T."/>
            <person name="Chaves I."/>
            <person name="Simoes F."/>
            <person name="Abreu I."/>
            <person name="Carrasquinho I."/>
            <person name="Faro C."/>
            <person name="Guimaraes J.B."/>
            <person name="Mendonca D."/>
            <person name="Nobrega F."/>
            <person name="Rodrigues L."/>
            <person name="Saibo N.J.M."/>
            <person name="Varela M.C."/>
            <person name="Egas C."/>
            <person name="Matos J."/>
            <person name="Miguel C.M."/>
            <person name="Oliveira M.M."/>
            <person name="Ricardo C.P."/>
            <person name="Goncalves S."/>
        </authorList>
    </citation>
    <scope>NUCLEOTIDE SEQUENCE [LARGE SCALE GENOMIC DNA]</scope>
    <source>
        <strain evidence="9">cv. HL8</strain>
    </source>
</reference>
<evidence type="ECO:0000313" key="9">
    <source>
        <dbReference type="Proteomes" id="UP000237347"/>
    </source>
</evidence>
<keyword evidence="5" id="KW-0968">Cytoplasmic vesicle</keyword>
<dbReference type="Proteomes" id="UP000237347">
    <property type="component" value="Unassembled WGS sequence"/>
</dbReference>
<dbReference type="GO" id="GO:0005886">
    <property type="term" value="C:plasma membrane"/>
    <property type="evidence" value="ECO:0007669"/>
    <property type="project" value="TreeGrafter"/>
</dbReference>
<feature type="region of interest" description="Disordered" evidence="6">
    <location>
        <begin position="157"/>
        <end position="382"/>
    </location>
</feature>
<sequence length="443" mass="49401">MKKVFDQTVRDLKREVNKKVLKVPGIEQKVLDSTSNEPWGPHGSLLADIAMATRNYHEYQMIMAVIWKRINDTGKNWRHVYKALTVLEYLVGHGSERVIDEIREHAYQIQTLSDFQYIDSSGRDQGSNVRKKSQSLLVLVNDKERIIEVRQKAAANRDKFRTASSTGGMYRPGSYGDRYEDDRYEGRSGSRDEDRNGYGYGKEREMGYRDDDRYGRYGDSNSRDGDRYGRDYDERSSRDGYRDDDYRGRSRSVDDYQYGSRSRSSDREKDRAFDDDGQYSSRGSGARADDQSQEGRKLDRKFSEQNIGAPPSYEEAVSESRSPVHSERGGETPAASAPRDSSPVSNIPSQATTAHGASASPQNQEVEAFDEFDPRGSISAAPATSNNAEMDLLGSLSDSLAIVPTTSVTTASEADIHTNSAPSSTFVAAPSVANVVNQVGIMC</sequence>
<evidence type="ECO:0000259" key="7">
    <source>
        <dbReference type="PROSITE" id="PS50942"/>
    </source>
</evidence>
<feature type="domain" description="ENTH" evidence="7">
    <location>
        <begin position="18"/>
        <end position="150"/>
    </location>
</feature>
<dbReference type="InterPro" id="IPR008942">
    <property type="entry name" value="ENTH_VHS"/>
</dbReference>
<dbReference type="GO" id="GO:0005543">
    <property type="term" value="F:phospholipid binding"/>
    <property type="evidence" value="ECO:0007669"/>
    <property type="project" value="TreeGrafter"/>
</dbReference>
<dbReference type="GO" id="GO:0005794">
    <property type="term" value="C:Golgi apparatus"/>
    <property type="evidence" value="ECO:0007669"/>
    <property type="project" value="UniProtKB-SubCell"/>
</dbReference>
<evidence type="ECO:0000256" key="1">
    <source>
        <dbReference type="ARBA" id="ARBA00004132"/>
    </source>
</evidence>
<evidence type="ECO:0000256" key="6">
    <source>
        <dbReference type="SAM" id="MobiDB-lite"/>
    </source>
</evidence>
<dbReference type="SMART" id="SM00273">
    <property type="entry name" value="ENTH"/>
    <property type="match status" value="1"/>
</dbReference>
<evidence type="ECO:0000256" key="3">
    <source>
        <dbReference type="ARBA" id="ARBA00010130"/>
    </source>
</evidence>
<keyword evidence="9" id="KW-1185">Reference proteome</keyword>
<organism evidence="8 9">
    <name type="scientific">Quercus suber</name>
    <name type="common">Cork oak</name>
    <dbReference type="NCBI Taxonomy" id="58331"/>
    <lineage>
        <taxon>Eukaryota</taxon>
        <taxon>Viridiplantae</taxon>
        <taxon>Streptophyta</taxon>
        <taxon>Embryophyta</taxon>
        <taxon>Tracheophyta</taxon>
        <taxon>Spermatophyta</taxon>
        <taxon>Magnoliopsida</taxon>
        <taxon>eudicotyledons</taxon>
        <taxon>Gunneridae</taxon>
        <taxon>Pentapetalae</taxon>
        <taxon>rosids</taxon>
        <taxon>fabids</taxon>
        <taxon>Fagales</taxon>
        <taxon>Fagaceae</taxon>
        <taxon>Quercus</taxon>
    </lineage>
</organism>
<dbReference type="GO" id="GO:0006897">
    <property type="term" value="P:endocytosis"/>
    <property type="evidence" value="ECO:0007669"/>
    <property type="project" value="TreeGrafter"/>
</dbReference>
<evidence type="ECO:0000313" key="8">
    <source>
        <dbReference type="EMBL" id="KAK7819182.1"/>
    </source>
</evidence>
<dbReference type="GO" id="GO:0030276">
    <property type="term" value="F:clathrin binding"/>
    <property type="evidence" value="ECO:0007669"/>
    <property type="project" value="TreeGrafter"/>
</dbReference>
<dbReference type="AlphaFoldDB" id="A0AAW0IXV1"/>
<dbReference type="InterPro" id="IPR013809">
    <property type="entry name" value="ENTH"/>
</dbReference>
<feature type="compositionally biased region" description="Basic and acidic residues" evidence="6">
    <location>
        <begin position="177"/>
        <end position="254"/>
    </location>
</feature>
<name>A0AAW0IXV1_QUESU</name>
<feature type="compositionally biased region" description="Polar residues" evidence="6">
    <location>
        <begin position="342"/>
        <end position="365"/>
    </location>
</feature>
<keyword evidence="4" id="KW-0333">Golgi apparatus</keyword>
<feature type="compositionally biased region" description="Basic and acidic residues" evidence="6">
    <location>
        <begin position="287"/>
        <end position="303"/>
    </location>
</feature>
<evidence type="ECO:0000256" key="4">
    <source>
        <dbReference type="ARBA" id="ARBA00023034"/>
    </source>
</evidence>
<comment type="subcellular location">
    <subcellularLocation>
        <location evidence="1">Cytoplasmic vesicle</location>
        <location evidence="1">Clathrin-coated vesicle</location>
    </subcellularLocation>
    <subcellularLocation>
        <location evidence="2">Golgi apparatus</location>
    </subcellularLocation>
</comment>
<dbReference type="PANTHER" id="PTHR12276:SF91">
    <property type="entry name" value="CLATHRIN INTERACTOR EPSIN 2-RELATED"/>
    <property type="match status" value="1"/>
</dbReference>
<gene>
    <name evidence="8" type="primary">EPSIN2</name>
    <name evidence="8" type="ORF">CFP56_040615</name>
</gene>
<comment type="similarity">
    <text evidence="3">Belongs to the epsin family.</text>
</comment>
<comment type="caution">
    <text evidence="8">The sequence shown here is derived from an EMBL/GenBank/DDBJ whole genome shotgun (WGS) entry which is preliminary data.</text>
</comment>
<dbReference type="EMBL" id="PKMF04000793">
    <property type="protein sequence ID" value="KAK7819182.1"/>
    <property type="molecule type" value="Genomic_DNA"/>
</dbReference>
<proteinExistence type="inferred from homology"/>